<evidence type="ECO:0000256" key="1">
    <source>
        <dbReference type="ARBA" id="ARBA00004651"/>
    </source>
</evidence>
<feature type="domain" description="Threonine/Serine exporter ThrE" evidence="9">
    <location>
        <begin position="6"/>
        <end position="134"/>
    </location>
</feature>
<evidence type="ECO:0000256" key="8">
    <source>
        <dbReference type="SAM" id="Phobius"/>
    </source>
</evidence>
<evidence type="ECO:0000256" key="5">
    <source>
        <dbReference type="ARBA" id="ARBA00022989"/>
    </source>
</evidence>
<feature type="transmembrane region" description="Helical" evidence="8">
    <location>
        <begin position="6"/>
        <end position="23"/>
    </location>
</feature>
<feature type="transmembrane region" description="Helical" evidence="8">
    <location>
        <begin position="51"/>
        <end position="71"/>
    </location>
</feature>
<comment type="subcellular location">
    <subcellularLocation>
        <location evidence="1">Cell membrane</location>
        <topology evidence="1">Multi-pass membrane protein</topology>
    </subcellularLocation>
</comment>
<evidence type="ECO:0000256" key="3">
    <source>
        <dbReference type="ARBA" id="ARBA00022519"/>
    </source>
</evidence>
<evidence type="ECO:0000313" key="10">
    <source>
        <dbReference type="EMBL" id="MFD2728034.1"/>
    </source>
</evidence>
<keyword evidence="11" id="KW-1185">Reference proteome</keyword>
<organism evidence="10 11">
    <name type="scientific">Enterococcus camelliae</name>
    <dbReference type="NCBI Taxonomy" id="453959"/>
    <lineage>
        <taxon>Bacteria</taxon>
        <taxon>Bacillati</taxon>
        <taxon>Bacillota</taxon>
        <taxon>Bacilli</taxon>
        <taxon>Lactobacillales</taxon>
        <taxon>Enterococcaceae</taxon>
        <taxon>Enterococcus</taxon>
    </lineage>
</organism>
<keyword evidence="4 8" id="KW-0812">Transmembrane</keyword>
<evidence type="ECO:0000256" key="6">
    <source>
        <dbReference type="ARBA" id="ARBA00023136"/>
    </source>
</evidence>
<evidence type="ECO:0000256" key="2">
    <source>
        <dbReference type="ARBA" id="ARBA00022475"/>
    </source>
</evidence>
<name>A0ABW5TGL3_9ENTE</name>
<keyword evidence="5 8" id="KW-1133">Transmembrane helix</keyword>
<sequence>MNWLMQLLLSYLGTIAFGVLTNIPRKALHACGITGMISWLIFLFLREHSFGIGSANFFAAFFIGLASVYFSRRKKMPMIIFIVPSIVPLVPGAPAYQAVREFVLGNSGVGVQNMLTVILTAGAIAAAFMMTSLVEQLVLKWHYVKKNRS</sequence>
<dbReference type="EMBL" id="JBHUMO010000005">
    <property type="protein sequence ID" value="MFD2728034.1"/>
    <property type="molecule type" value="Genomic_DNA"/>
</dbReference>
<dbReference type="InterPro" id="IPR024528">
    <property type="entry name" value="ThrE_2"/>
</dbReference>
<comment type="caution">
    <text evidence="10">The sequence shown here is derived from an EMBL/GenBank/DDBJ whole genome shotgun (WGS) entry which is preliminary data.</text>
</comment>
<feature type="transmembrane region" description="Helical" evidence="8">
    <location>
        <begin position="78"/>
        <end position="96"/>
    </location>
</feature>
<dbReference type="PANTHER" id="PTHR34390:SF1">
    <property type="entry name" value="SUCCINATE TRANSPORTER SUBUNIT YJJB-RELATED"/>
    <property type="match status" value="1"/>
</dbReference>
<protein>
    <submittedName>
        <fullName evidence="10">Threonine/serine exporter family protein</fullName>
    </submittedName>
</protein>
<dbReference type="Pfam" id="PF12821">
    <property type="entry name" value="ThrE_2"/>
    <property type="match status" value="1"/>
</dbReference>
<dbReference type="InterPro" id="IPR050539">
    <property type="entry name" value="ThrE_Dicarb/AminoAcid_Exp"/>
</dbReference>
<comment type="similarity">
    <text evidence="7">Belongs to the ThrE exporter (TC 2.A.79) family.</text>
</comment>
<evidence type="ECO:0000256" key="4">
    <source>
        <dbReference type="ARBA" id="ARBA00022692"/>
    </source>
</evidence>
<evidence type="ECO:0000259" key="9">
    <source>
        <dbReference type="Pfam" id="PF12821"/>
    </source>
</evidence>
<evidence type="ECO:0000313" key="11">
    <source>
        <dbReference type="Proteomes" id="UP001597427"/>
    </source>
</evidence>
<evidence type="ECO:0000256" key="7">
    <source>
        <dbReference type="ARBA" id="ARBA00034125"/>
    </source>
</evidence>
<feature type="transmembrane region" description="Helical" evidence="8">
    <location>
        <begin position="116"/>
        <end position="139"/>
    </location>
</feature>
<proteinExistence type="inferred from homology"/>
<gene>
    <name evidence="10" type="ORF">ACFSR0_01100</name>
</gene>
<keyword evidence="2" id="KW-1003">Cell membrane</keyword>
<accession>A0ABW5TGL3</accession>
<reference evidence="11" key="1">
    <citation type="journal article" date="2019" name="Int. J. Syst. Evol. Microbiol.">
        <title>The Global Catalogue of Microorganisms (GCM) 10K type strain sequencing project: providing services to taxonomists for standard genome sequencing and annotation.</title>
        <authorList>
            <consortium name="The Broad Institute Genomics Platform"/>
            <consortium name="The Broad Institute Genome Sequencing Center for Infectious Disease"/>
            <person name="Wu L."/>
            <person name="Ma J."/>
        </authorList>
    </citation>
    <scope>NUCLEOTIDE SEQUENCE [LARGE SCALE GENOMIC DNA]</scope>
    <source>
        <strain evidence="11">TISTR 932</strain>
    </source>
</reference>
<dbReference type="RefSeq" id="WP_379979045.1">
    <property type="nucleotide sequence ID" value="NZ_JBHUMO010000005.1"/>
</dbReference>
<keyword evidence="3" id="KW-0997">Cell inner membrane</keyword>
<keyword evidence="6 8" id="KW-0472">Membrane</keyword>
<feature type="transmembrane region" description="Helical" evidence="8">
    <location>
        <begin position="28"/>
        <end position="45"/>
    </location>
</feature>
<dbReference type="Proteomes" id="UP001597427">
    <property type="component" value="Unassembled WGS sequence"/>
</dbReference>
<dbReference type="PANTHER" id="PTHR34390">
    <property type="entry name" value="UPF0442 PROTEIN YJJB-RELATED"/>
    <property type="match status" value="1"/>
</dbReference>